<reference evidence="1 2" key="1">
    <citation type="journal article" date="2014" name="FEMS Microbiol. Lett.">
        <title>Genome sequencing analysis reveals virulence-related gene content of Ochrobactrum intermedium strain 229E, a urease-positive strain isolated from the human gastric niche.</title>
        <authorList>
            <person name="Kulkarni G.J."/>
            <person name="Shetty S."/>
            <person name="Dharne M.S."/>
            <person name="Shouche Y.S."/>
        </authorList>
    </citation>
    <scope>NUCLEOTIDE SEQUENCE [LARGE SCALE GENOMIC DNA]</scope>
    <source>
        <strain evidence="1 2">229E</strain>
    </source>
</reference>
<dbReference type="Proteomes" id="UP000016842">
    <property type="component" value="Unassembled WGS sequence"/>
</dbReference>
<gene>
    <name evidence="1" type="ORF">Q644_05105</name>
</gene>
<protein>
    <submittedName>
        <fullName evidence="1">Uncharacterized protein</fullName>
    </submittedName>
</protein>
<name>U4VCH7_9HYPH</name>
<dbReference type="EMBL" id="ASXJ01000323">
    <property type="protein sequence ID" value="ERM00396.1"/>
    <property type="molecule type" value="Genomic_DNA"/>
</dbReference>
<dbReference type="AlphaFoldDB" id="U4VCH7"/>
<comment type="caution">
    <text evidence="1">The sequence shown here is derived from an EMBL/GenBank/DDBJ whole genome shotgun (WGS) entry which is preliminary data.</text>
</comment>
<organism evidence="1 2">
    <name type="scientific">Brucella intermedia 229E</name>
    <dbReference type="NCBI Taxonomy" id="1337887"/>
    <lineage>
        <taxon>Bacteria</taxon>
        <taxon>Pseudomonadati</taxon>
        <taxon>Pseudomonadota</taxon>
        <taxon>Alphaproteobacteria</taxon>
        <taxon>Hyphomicrobiales</taxon>
        <taxon>Brucellaceae</taxon>
        <taxon>Brucella/Ochrobactrum group</taxon>
        <taxon>Brucella</taxon>
    </lineage>
</organism>
<accession>U4VCH7</accession>
<sequence>MVGEDEDIPADPRVTFDPKAIGIFADSWRVGMEG</sequence>
<evidence type="ECO:0000313" key="2">
    <source>
        <dbReference type="Proteomes" id="UP000016842"/>
    </source>
</evidence>
<proteinExistence type="predicted"/>
<evidence type="ECO:0000313" key="1">
    <source>
        <dbReference type="EMBL" id="ERM00396.1"/>
    </source>
</evidence>